<dbReference type="HAMAP" id="MF_01014">
    <property type="entry name" value="HisA"/>
    <property type="match status" value="1"/>
</dbReference>
<comment type="catalytic activity">
    <reaction evidence="1 9 11">
        <text>1-(5-phospho-beta-D-ribosyl)-5-[(5-phospho-beta-D-ribosylamino)methylideneamino]imidazole-4-carboxamide = 5-[(5-phospho-1-deoxy-D-ribulos-1-ylimino)methylamino]-1-(5-phospho-beta-D-ribosyl)imidazole-4-carboxamide</text>
        <dbReference type="Rhea" id="RHEA:15469"/>
        <dbReference type="ChEBI" id="CHEBI:58435"/>
        <dbReference type="ChEBI" id="CHEBI:58525"/>
        <dbReference type="EC" id="5.3.1.16"/>
    </reaction>
</comment>
<dbReference type="EMBL" id="BMZH01000001">
    <property type="protein sequence ID" value="GHA84033.1"/>
    <property type="molecule type" value="Genomic_DNA"/>
</dbReference>
<accession>A0A8J3CPZ6</accession>
<keyword evidence="7 9" id="KW-0368">Histidine biosynthesis</keyword>
<dbReference type="InterPro" id="IPR006062">
    <property type="entry name" value="His_biosynth"/>
</dbReference>
<dbReference type="InterPro" id="IPR044524">
    <property type="entry name" value="Isoase_HisA-like"/>
</dbReference>
<comment type="subcellular location">
    <subcellularLocation>
        <location evidence="2 9 11">Cytoplasm</location>
    </subcellularLocation>
</comment>
<dbReference type="InterPro" id="IPR011060">
    <property type="entry name" value="RibuloseP-bd_barrel"/>
</dbReference>
<evidence type="ECO:0000256" key="2">
    <source>
        <dbReference type="ARBA" id="ARBA00004496"/>
    </source>
</evidence>
<dbReference type="CDD" id="cd04732">
    <property type="entry name" value="HisA"/>
    <property type="match status" value="1"/>
</dbReference>
<keyword evidence="5 9" id="KW-0963">Cytoplasm</keyword>
<evidence type="ECO:0000256" key="10">
    <source>
        <dbReference type="RuleBase" id="RU003657"/>
    </source>
</evidence>
<keyword evidence="13" id="KW-1185">Reference proteome</keyword>
<dbReference type="GO" id="GO:0000105">
    <property type="term" value="P:L-histidine biosynthetic process"/>
    <property type="evidence" value="ECO:0007669"/>
    <property type="project" value="UniProtKB-UniRule"/>
</dbReference>
<sequence>MIFPAIDLMNGKCVRLLKGRFDAKTEYDANPIDVAHGFADAGAEWMHVVDLDGAKTGHSSQAALIGDIAKQSGLKVQTGGGSRDIGTIRRLLDTGVERVVIGSLAVTQPIMVRRWLDELGPDKLVLAFDVNLDDNGVAYPAIKGWTEETETPFFEVLDGYSGTGLRTILVTDIGRDGAETGGNTKLYQTILKNYPTLDLITSGGVGTLDHVRDLKALNPYGIIIGRALYEGNFGLAEAIQC</sequence>
<evidence type="ECO:0000256" key="11">
    <source>
        <dbReference type="RuleBase" id="RU003658"/>
    </source>
</evidence>
<gene>
    <name evidence="9 12" type="primary">hisA</name>
    <name evidence="12" type="ORF">GCM10009069_04260</name>
</gene>
<dbReference type="PANTHER" id="PTHR43090:SF2">
    <property type="entry name" value="1-(5-PHOSPHORIBOSYL)-5-[(5-PHOSPHORIBOSYLAMINO)METHYLIDENEAMINO] IMIDAZOLE-4-CARBOXAMIDE ISOMERASE"/>
    <property type="match status" value="1"/>
</dbReference>
<keyword evidence="6 9" id="KW-0028">Amino-acid biosynthesis</keyword>
<dbReference type="PANTHER" id="PTHR43090">
    <property type="entry name" value="1-(5-PHOSPHORIBOSYL)-5-[(5-PHOSPHORIBOSYLAMINO)METHYLIDENEAMINO] IMIDAZOLE-4-CARBOXAMIDE ISOMERASE"/>
    <property type="match status" value="1"/>
</dbReference>
<dbReference type="GO" id="GO:0000162">
    <property type="term" value="P:L-tryptophan biosynthetic process"/>
    <property type="evidence" value="ECO:0007669"/>
    <property type="project" value="TreeGrafter"/>
</dbReference>
<dbReference type="UniPathway" id="UPA00031">
    <property type="reaction ID" value="UER00009"/>
</dbReference>
<dbReference type="InterPro" id="IPR023016">
    <property type="entry name" value="HisA/PriA"/>
</dbReference>
<dbReference type="AlphaFoldDB" id="A0A8J3CPZ6"/>
<evidence type="ECO:0000256" key="4">
    <source>
        <dbReference type="ARBA" id="ARBA00009667"/>
    </source>
</evidence>
<comment type="caution">
    <text evidence="12">The sequence shown here is derived from an EMBL/GenBank/DDBJ whole genome shotgun (WGS) entry which is preliminary data.</text>
</comment>
<dbReference type="InterPro" id="IPR006063">
    <property type="entry name" value="HisA_bact_arch"/>
</dbReference>
<dbReference type="FunFam" id="3.20.20.70:FF:000009">
    <property type="entry name" value="1-(5-phosphoribosyl)-5-[(5-phosphoribosylamino)methylideneamino] imidazole-4-carboxamide isomerase"/>
    <property type="match status" value="1"/>
</dbReference>
<keyword evidence="8 9" id="KW-0413">Isomerase</keyword>
<reference evidence="12" key="1">
    <citation type="journal article" date="2014" name="Int. J. Syst. Evol. Microbiol.">
        <title>Complete genome sequence of Corynebacterium casei LMG S-19264T (=DSM 44701T), isolated from a smear-ripened cheese.</title>
        <authorList>
            <consortium name="US DOE Joint Genome Institute (JGI-PGF)"/>
            <person name="Walter F."/>
            <person name="Albersmeier A."/>
            <person name="Kalinowski J."/>
            <person name="Ruckert C."/>
        </authorList>
    </citation>
    <scope>NUCLEOTIDE SEQUENCE</scope>
    <source>
        <strain evidence="12">KCTC 32513</strain>
    </source>
</reference>
<protein>
    <recommendedName>
        <fullName evidence="9 11">1-(5-phosphoribosyl)-5-[(5-phosphoribosylamino)methylideneamino] imidazole-4-carboxamide isomerase</fullName>
        <ecNumber evidence="9 11">5.3.1.16</ecNumber>
    </recommendedName>
    <alternativeName>
        <fullName evidence="9">Phosphoribosylformimino-5-aminoimidazole carboxamide ribotide isomerase</fullName>
    </alternativeName>
</protein>
<comment type="pathway">
    <text evidence="3 9 11">Amino-acid biosynthesis; L-histidine biosynthesis; L-histidine from 5-phospho-alpha-D-ribose 1-diphosphate: step 4/9.</text>
</comment>
<comment type="similarity">
    <text evidence="4 9 10">Belongs to the HisA/HisF family.</text>
</comment>
<dbReference type="Pfam" id="PF00977">
    <property type="entry name" value="His_biosynth"/>
    <property type="match status" value="1"/>
</dbReference>
<dbReference type="EC" id="5.3.1.16" evidence="9 11"/>
<evidence type="ECO:0000256" key="3">
    <source>
        <dbReference type="ARBA" id="ARBA00005133"/>
    </source>
</evidence>
<feature type="active site" description="Proton acceptor" evidence="9">
    <location>
        <position position="7"/>
    </location>
</feature>
<evidence type="ECO:0000256" key="5">
    <source>
        <dbReference type="ARBA" id="ARBA00022490"/>
    </source>
</evidence>
<organism evidence="12 13">
    <name type="scientific">Algimonas arctica</name>
    <dbReference type="NCBI Taxonomy" id="1479486"/>
    <lineage>
        <taxon>Bacteria</taxon>
        <taxon>Pseudomonadati</taxon>
        <taxon>Pseudomonadota</taxon>
        <taxon>Alphaproteobacteria</taxon>
        <taxon>Maricaulales</taxon>
        <taxon>Robiginitomaculaceae</taxon>
        <taxon>Algimonas</taxon>
    </lineage>
</organism>
<dbReference type="InterPro" id="IPR013785">
    <property type="entry name" value="Aldolase_TIM"/>
</dbReference>
<dbReference type="NCBIfam" id="TIGR00007">
    <property type="entry name" value="1-(5-phosphoribosyl)-5-[(5-phosphoribosylamino)methylideneamino]imidazole-4-carboxamide isomerase"/>
    <property type="match status" value="1"/>
</dbReference>
<evidence type="ECO:0000313" key="12">
    <source>
        <dbReference type="EMBL" id="GHA84033.1"/>
    </source>
</evidence>
<evidence type="ECO:0000313" key="13">
    <source>
        <dbReference type="Proteomes" id="UP000634004"/>
    </source>
</evidence>
<evidence type="ECO:0000256" key="8">
    <source>
        <dbReference type="ARBA" id="ARBA00023235"/>
    </source>
</evidence>
<dbReference type="Proteomes" id="UP000634004">
    <property type="component" value="Unassembled WGS sequence"/>
</dbReference>
<dbReference type="RefSeq" id="WP_189494917.1">
    <property type="nucleotide sequence ID" value="NZ_BMZH01000001.1"/>
</dbReference>
<name>A0A8J3CPZ6_9PROT</name>
<dbReference type="GO" id="GO:0003949">
    <property type="term" value="F:1-(5-phosphoribosyl)-5-[(5-phosphoribosylamino)methylideneamino]imidazole-4-carboxamide isomerase activity"/>
    <property type="evidence" value="ECO:0007669"/>
    <property type="project" value="UniProtKB-UniRule"/>
</dbReference>
<dbReference type="Gene3D" id="3.20.20.70">
    <property type="entry name" value="Aldolase class I"/>
    <property type="match status" value="1"/>
</dbReference>
<reference evidence="12" key="2">
    <citation type="submission" date="2020-09" db="EMBL/GenBank/DDBJ databases">
        <authorList>
            <person name="Sun Q."/>
            <person name="Kim S."/>
        </authorList>
    </citation>
    <scope>NUCLEOTIDE SEQUENCE</scope>
    <source>
        <strain evidence="12">KCTC 32513</strain>
    </source>
</reference>
<proteinExistence type="inferred from homology"/>
<evidence type="ECO:0000256" key="9">
    <source>
        <dbReference type="HAMAP-Rule" id="MF_01014"/>
    </source>
</evidence>
<evidence type="ECO:0000256" key="1">
    <source>
        <dbReference type="ARBA" id="ARBA00000901"/>
    </source>
</evidence>
<feature type="active site" description="Proton donor" evidence="9">
    <location>
        <position position="129"/>
    </location>
</feature>
<dbReference type="SUPFAM" id="SSF51366">
    <property type="entry name" value="Ribulose-phoshate binding barrel"/>
    <property type="match status" value="1"/>
</dbReference>
<evidence type="ECO:0000256" key="6">
    <source>
        <dbReference type="ARBA" id="ARBA00022605"/>
    </source>
</evidence>
<evidence type="ECO:0000256" key="7">
    <source>
        <dbReference type="ARBA" id="ARBA00023102"/>
    </source>
</evidence>
<dbReference type="GO" id="GO:0005737">
    <property type="term" value="C:cytoplasm"/>
    <property type="evidence" value="ECO:0007669"/>
    <property type="project" value="UniProtKB-SubCell"/>
</dbReference>